<dbReference type="PANTHER" id="PTHR32026:SF10">
    <property type="entry name" value="METHYLTRANSFERASE-LIKE PROTEIN 24-RELATED"/>
    <property type="match status" value="1"/>
</dbReference>
<proteinExistence type="predicted"/>
<dbReference type="GO" id="GO:0008168">
    <property type="term" value="F:methyltransferase activity"/>
    <property type="evidence" value="ECO:0007669"/>
    <property type="project" value="UniProtKB-KW"/>
</dbReference>
<dbReference type="Proteomes" id="UP000231472">
    <property type="component" value="Unassembled WGS sequence"/>
</dbReference>
<gene>
    <name evidence="2" type="ORF">COT32_01895</name>
</gene>
<dbReference type="PANTHER" id="PTHR32026">
    <property type="entry name" value="METHYLTRANSFERASE-LIKE PROTEIN 24"/>
    <property type="match status" value="1"/>
</dbReference>
<keyword evidence="2" id="KW-0489">Methyltransferase</keyword>
<protein>
    <submittedName>
        <fullName evidence="2">FkbM family methyltransferase</fullName>
    </submittedName>
</protein>
<comment type="caution">
    <text evidence="2">The sequence shown here is derived from an EMBL/GenBank/DDBJ whole genome shotgun (WGS) entry which is preliminary data.</text>
</comment>
<accession>A0A2H0YNN5</accession>
<dbReference type="InterPro" id="IPR029063">
    <property type="entry name" value="SAM-dependent_MTases_sf"/>
</dbReference>
<dbReference type="SUPFAM" id="SSF53335">
    <property type="entry name" value="S-adenosyl-L-methionine-dependent methyltransferases"/>
    <property type="match status" value="1"/>
</dbReference>
<dbReference type="Pfam" id="PF05050">
    <property type="entry name" value="Methyltransf_21"/>
    <property type="match status" value="1"/>
</dbReference>
<evidence type="ECO:0000313" key="3">
    <source>
        <dbReference type="Proteomes" id="UP000231472"/>
    </source>
</evidence>
<dbReference type="InterPro" id="IPR006342">
    <property type="entry name" value="FkbM_mtfrase"/>
</dbReference>
<dbReference type="NCBIfam" id="TIGR01444">
    <property type="entry name" value="fkbM_fam"/>
    <property type="match status" value="1"/>
</dbReference>
<dbReference type="GO" id="GO:0032259">
    <property type="term" value="P:methylation"/>
    <property type="evidence" value="ECO:0007669"/>
    <property type="project" value="UniProtKB-KW"/>
</dbReference>
<dbReference type="AlphaFoldDB" id="A0A2H0YNN5"/>
<name>A0A2H0YNN5_9BACT</name>
<reference evidence="3" key="1">
    <citation type="submission" date="2017-09" db="EMBL/GenBank/DDBJ databases">
        <title>Depth-based differentiation of microbial function through sediment-hosted aquifers and enrichment of novel symbionts in the deep terrestrial subsurface.</title>
        <authorList>
            <person name="Probst A.J."/>
            <person name="Ladd B."/>
            <person name="Jarett J.K."/>
            <person name="Geller-Mcgrath D.E."/>
            <person name="Sieber C.M.K."/>
            <person name="Emerson J.B."/>
            <person name="Anantharaman K."/>
            <person name="Thomas B.C."/>
            <person name="Malmstrom R."/>
            <person name="Stieglmeier M."/>
            <person name="Klingl A."/>
            <person name="Woyke T."/>
            <person name="Ryan C.M."/>
            <person name="Banfield J.F."/>
        </authorList>
    </citation>
    <scope>NUCLEOTIDE SEQUENCE [LARGE SCALE GENOMIC DNA]</scope>
</reference>
<evidence type="ECO:0000313" key="2">
    <source>
        <dbReference type="EMBL" id="PIS40036.1"/>
    </source>
</evidence>
<evidence type="ECO:0000259" key="1">
    <source>
        <dbReference type="Pfam" id="PF05050"/>
    </source>
</evidence>
<dbReference type="Gene3D" id="3.40.50.150">
    <property type="entry name" value="Vaccinia Virus protein VP39"/>
    <property type="match status" value="1"/>
</dbReference>
<organism evidence="2 3">
    <name type="scientific">Candidatus Nealsonbacteria bacterium CG08_land_8_20_14_0_20_36_22</name>
    <dbReference type="NCBI Taxonomy" id="1974704"/>
    <lineage>
        <taxon>Bacteria</taxon>
        <taxon>Candidatus Nealsoniibacteriota</taxon>
    </lineage>
</organism>
<dbReference type="InterPro" id="IPR026913">
    <property type="entry name" value="METTL24"/>
</dbReference>
<keyword evidence="2" id="KW-0808">Transferase</keyword>
<dbReference type="EMBL" id="PEYC01000037">
    <property type="protein sequence ID" value="PIS40036.1"/>
    <property type="molecule type" value="Genomic_DNA"/>
</dbReference>
<sequence length="234" mass="27650">MLQIIKKVYSRLIWEIKLCFPFLQSKREKDWCRWLDVKGDETLRVEYDLNENSIVFDLGGYKGSWTAEIFSRYCCFVYIFEPVEEFASFIEKRFSRNKKIKLFKFGLADVTKDVEIAICADGSSIFKTNEHSAKIKLIKATDFFEEEGIHKIDLMKINIEGAGYDLLDHLIESGFIKNIKNIQVQFHDIVAEAVKRRASIQEQLKKTHVLTYCYDFIWENWTIKDDYKKIVCFS</sequence>
<feature type="domain" description="Methyltransferase FkbM" evidence="1">
    <location>
        <begin position="57"/>
        <end position="187"/>
    </location>
</feature>